<protein>
    <submittedName>
        <fullName evidence="2">Uncharacterized protein</fullName>
    </submittedName>
</protein>
<evidence type="ECO:0000313" key="3">
    <source>
        <dbReference type="Proteomes" id="UP001482620"/>
    </source>
</evidence>
<comment type="caution">
    <text evidence="2">The sequence shown here is derived from an EMBL/GenBank/DDBJ whole genome shotgun (WGS) entry which is preliminary data.</text>
</comment>
<dbReference type="EMBL" id="JAHRIQ010031402">
    <property type="protein sequence ID" value="MEQ2231236.1"/>
    <property type="molecule type" value="Genomic_DNA"/>
</dbReference>
<feature type="compositionally biased region" description="Polar residues" evidence="1">
    <location>
        <begin position="27"/>
        <end position="36"/>
    </location>
</feature>
<feature type="region of interest" description="Disordered" evidence="1">
    <location>
        <begin position="1"/>
        <end position="86"/>
    </location>
</feature>
<feature type="compositionally biased region" description="Basic residues" evidence="1">
    <location>
        <begin position="73"/>
        <end position="82"/>
    </location>
</feature>
<proteinExistence type="predicted"/>
<reference evidence="2 3" key="1">
    <citation type="submission" date="2021-06" db="EMBL/GenBank/DDBJ databases">
        <authorList>
            <person name="Palmer J.M."/>
        </authorList>
    </citation>
    <scope>NUCLEOTIDE SEQUENCE [LARGE SCALE GENOMIC DNA]</scope>
    <source>
        <strain evidence="3">if_2019</strain>
        <tissue evidence="2">Muscle</tissue>
    </source>
</reference>
<dbReference type="Proteomes" id="UP001482620">
    <property type="component" value="Unassembled WGS sequence"/>
</dbReference>
<accession>A0ABV0TFJ5</accession>
<name>A0ABV0TFJ5_9TELE</name>
<sequence length="161" mass="18135">MTNMPNHPQTHGPEPTERRVLDAPWSGTGSQPQLGQQRKKTRPTPTPRRPISHTRPKTSGPPKCKLPASIGTRPHKQTKRNCQHQPWSRADPVTHCLAHHQLFPYHYPRGAPCPPNRTARHPKRITVCSNSTFSQLLDHIVSDFCPCVVATLLSMSRLDKT</sequence>
<evidence type="ECO:0000256" key="1">
    <source>
        <dbReference type="SAM" id="MobiDB-lite"/>
    </source>
</evidence>
<evidence type="ECO:0000313" key="2">
    <source>
        <dbReference type="EMBL" id="MEQ2231236.1"/>
    </source>
</evidence>
<gene>
    <name evidence="2" type="ORF">ILYODFUR_037406</name>
</gene>
<keyword evidence="3" id="KW-1185">Reference proteome</keyword>
<organism evidence="2 3">
    <name type="scientific">Ilyodon furcidens</name>
    <name type="common">goldbreast splitfin</name>
    <dbReference type="NCBI Taxonomy" id="33524"/>
    <lineage>
        <taxon>Eukaryota</taxon>
        <taxon>Metazoa</taxon>
        <taxon>Chordata</taxon>
        <taxon>Craniata</taxon>
        <taxon>Vertebrata</taxon>
        <taxon>Euteleostomi</taxon>
        <taxon>Actinopterygii</taxon>
        <taxon>Neopterygii</taxon>
        <taxon>Teleostei</taxon>
        <taxon>Neoteleostei</taxon>
        <taxon>Acanthomorphata</taxon>
        <taxon>Ovalentaria</taxon>
        <taxon>Atherinomorphae</taxon>
        <taxon>Cyprinodontiformes</taxon>
        <taxon>Goodeidae</taxon>
        <taxon>Ilyodon</taxon>
    </lineage>
</organism>